<dbReference type="SUPFAM" id="SSF46785">
    <property type="entry name" value="Winged helix' DNA-binding domain"/>
    <property type="match status" value="1"/>
</dbReference>
<reference evidence="1 2" key="1">
    <citation type="submission" date="2014-03" db="EMBL/GenBank/DDBJ databases">
        <title>Draft genome of the hookworm Oesophagostomum dentatum.</title>
        <authorList>
            <person name="Mitreva M."/>
        </authorList>
    </citation>
    <scope>NUCLEOTIDE SEQUENCE [LARGE SCALE GENOMIC DNA]</scope>
    <source>
        <strain evidence="1 2">OD-Hann</strain>
    </source>
</reference>
<keyword evidence="2" id="KW-1185">Reference proteome</keyword>
<dbReference type="OrthoDB" id="5323195at2759"/>
<protein>
    <submittedName>
        <fullName evidence="1">TFIIE beta subunit core domain protein</fullName>
    </submittedName>
</protein>
<evidence type="ECO:0000313" key="2">
    <source>
        <dbReference type="Proteomes" id="UP000053660"/>
    </source>
</evidence>
<proteinExistence type="predicted"/>
<gene>
    <name evidence="1" type="ORF">OESDEN_03847</name>
</gene>
<accession>A0A0B1TF95</accession>
<dbReference type="InterPro" id="IPR036390">
    <property type="entry name" value="WH_DNA-bd_sf"/>
</dbReference>
<dbReference type="Gene3D" id="1.10.10.10">
    <property type="entry name" value="Winged helix-like DNA-binding domain superfamily/Winged helix DNA-binding domain"/>
    <property type="match status" value="1"/>
</dbReference>
<dbReference type="Proteomes" id="UP000053660">
    <property type="component" value="Unassembled WGS sequence"/>
</dbReference>
<organism evidence="1 2">
    <name type="scientific">Oesophagostomum dentatum</name>
    <name type="common">Nodular worm</name>
    <dbReference type="NCBI Taxonomy" id="61180"/>
    <lineage>
        <taxon>Eukaryota</taxon>
        <taxon>Metazoa</taxon>
        <taxon>Ecdysozoa</taxon>
        <taxon>Nematoda</taxon>
        <taxon>Chromadorea</taxon>
        <taxon>Rhabditida</taxon>
        <taxon>Rhabditina</taxon>
        <taxon>Rhabditomorpha</taxon>
        <taxon>Strongyloidea</taxon>
        <taxon>Strongylidae</taxon>
        <taxon>Oesophagostomum</taxon>
    </lineage>
</organism>
<evidence type="ECO:0000313" key="1">
    <source>
        <dbReference type="EMBL" id="KHJ96193.1"/>
    </source>
</evidence>
<dbReference type="InterPro" id="IPR036388">
    <property type="entry name" value="WH-like_DNA-bd_sf"/>
</dbReference>
<dbReference type="EMBL" id="KN549736">
    <property type="protein sequence ID" value="KHJ96193.1"/>
    <property type="molecule type" value="Genomic_DNA"/>
</dbReference>
<name>A0A0B1TF95_OESDE</name>
<sequence length="104" mass="12246">MNFRIAISYSNAANLGTMMKIVDYMKKRHLSQQQWPLSLERILDELQVCDLPKRLVGRGALLRTPPHPYVCLSQRESLLRRYTFLSILRIRMLARKLSGKVQRF</sequence>
<dbReference type="AlphaFoldDB" id="A0A0B1TF95"/>